<reference evidence="3" key="1">
    <citation type="submission" date="2018-02" db="EMBL/GenBank/DDBJ databases">
        <authorList>
            <person name="Hausmann B."/>
        </authorList>
    </citation>
    <scope>NUCLEOTIDE SEQUENCE [LARGE SCALE GENOMIC DNA]</scope>
    <source>
        <strain evidence="3">Peat soil MAG SbA1</strain>
    </source>
</reference>
<name>A0A2U3LDL6_9BACT</name>
<dbReference type="InterPro" id="IPR021776">
    <property type="entry name" value="ActD"/>
</dbReference>
<feature type="transmembrane region" description="Helical" evidence="1">
    <location>
        <begin position="59"/>
        <end position="78"/>
    </location>
</feature>
<protein>
    <submittedName>
        <fullName evidence="2">Quinol:cytochrome c oxidoreductase membrane protein</fullName>
    </submittedName>
</protein>
<sequence length="179" mass="19649">MAKRDPIYGIMAEFDSAQALIDAAHKTHEAGYKKIDAYSPFPIEGLAEEVGFHHDEVPLVVLIGGIVGGLTGYLMQYWMSAVDYPLNIGGKPYHSWPAFIVITFEMTILFAGVSAVLGMLALNGLPMLYHPVFNVPRFSSASKDRFFLIVFSSDKKYDAAGTRKFLEGLAPRSVSEVPS</sequence>
<evidence type="ECO:0000313" key="3">
    <source>
        <dbReference type="Proteomes" id="UP000238701"/>
    </source>
</evidence>
<dbReference type="EMBL" id="OMOD01000197">
    <property type="protein sequence ID" value="SPF50015.1"/>
    <property type="molecule type" value="Genomic_DNA"/>
</dbReference>
<dbReference type="Proteomes" id="UP000238701">
    <property type="component" value="Unassembled WGS sequence"/>
</dbReference>
<dbReference type="Pfam" id="PF11821">
    <property type="entry name" value="ActD"/>
    <property type="match status" value="1"/>
</dbReference>
<keyword evidence="1" id="KW-1133">Transmembrane helix</keyword>
<accession>A0A2U3LDL6</accession>
<organism evidence="2 3">
    <name type="scientific">Candidatus Sulfotelmatobacter kueseliae</name>
    <dbReference type="NCBI Taxonomy" id="2042962"/>
    <lineage>
        <taxon>Bacteria</taxon>
        <taxon>Pseudomonadati</taxon>
        <taxon>Acidobacteriota</taxon>
        <taxon>Terriglobia</taxon>
        <taxon>Terriglobales</taxon>
        <taxon>Candidatus Korobacteraceae</taxon>
        <taxon>Candidatus Sulfotelmatobacter</taxon>
    </lineage>
</organism>
<keyword evidence="1" id="KW-0812">Transmembrane</keyword>
<dbReference type="PANTHER" id="PTHR40394">
    <property type="entry name" value="LIPOPROTEIN-RELATED"/>
    <property type="match status" value="1"/>
</dbReference>
<feature type="transmembrane region" description="Helical" evidence="1">
    <location>
        <begin position="98"/>
        <end position="122"/>
    </location>
</feature>
<gene>
    <name evidence="2" type="primary">actD</name>
    <name evidence="2" type="ORF">SBA1_980018</name>
</gene>
<proteinExistence type="predicted"/>
<dbReference type="AlphaFoldDB" id="A0A2U3LDL6"/>
<evidence type="ECO:0000313" key="2">
    <source>
        <dbReference type="EMBL" id="SPF50015.1"/>
    </source>
</evidence>
<dbReference type="PANTHER" id="PTHR40394:SF2">
    <property type="entry name" value="QUINOL:CYTOCHROME C OXIDOREDUCTASE MEMBRANE PROTEIN"/>
    <property type="match status" value="1"/>
</dbReference>
<evidence type="ECO:0000256" key="1">
    <source>
        <dbReference type="SAM" id="Phobius"/>
    </source>
</evidence>
<keyword evidence="1" id="KW-0472">Membrane</keyword>